<dbReference type="AlphaFoldDB" id="A0A0L9UBI8"/>
<evidence type="ECO:0000256" key="1">
    <source>
        <dbReference type="SAM" id="MobiDB-lite"/>
    </source>
</evidence>
<dbReference type="Proteomes" id="UP000053144">
    <property type="component" value="Chromosome 4"/>
</dbReference>
<dbReference type="EMBL" id="CM003374">
    <property type="protein sequence ID" value="KOM39917.1"/>
    <property type="molecule type" value="Genomic_DNA"/>
</dbReference>
<feature type="compositionally biased region" description="Basic and acidic residues" evidence="1">
    <location>
        <begin position="540"/>
        <end position="554"/>
    </location>
</feature>
<reference evidence="3" key="1">
    <citation type="journal article" date="2015" name="Proc. Natl. Acad. Sci. U.S.A.">
        <title>Genome sequencing of adzuki bean (Vigna angularis) provides insight into high starch and low fat accumulation and domestication.</title>
        <authorList>
            <person name="Yang K."/>
            <person name="Tian Z."/>
            <person name="Chen C."/>
            <person name="Luo L."/>
            <person name="Zhao B."/>
            <person name="Wang Z."/>
            <person name="Yu L."/>
            <person name="Li Y."/>
            <person name="Sun Y."/>
            <person name="Li W."/>
            <person name="Chen Y."/>
            <person name="Li Y."/>
            <person name="Zhang Y."/>
            <person name="Ai D."/>
            <person name="Zhao J."/>
            <person name="Shang C."/>
            <person name="Ma Y."/>
            <person name="Wu B."/>
            <person name="Wang M."/>
            <person name="Gao L."/>
            <person name="Sun D."/>
            <person name="Zhang P."/>
            <person name="Guo F."/>
            <person name="Wang W."/>
            <person name="Li Y."/>
            <person name="Wang J."/>
            <person name="Varshney R.K."/>
            <person name="Wang J."/>
            <person name="Ling H.Q."/>
            <person name="Wan P."/>
        </authorList>
    </citation>
    <scope>NUCLEOTIDE SEQUENCE</scope>
    <source>
        <strain evidence="3">cv. Jingnong 6</strain>
    </source>
</reference>
<dbReference type="PANTHER" id="PTHR31115">
    <property type="entry name" value="OS05G0107300 PROTEIN"/>
    <property type="match status" value="1"/>
</dbReference>
<feature type="region of interest" description="Disordered" evidence="1">
    <location>
        <begin position="257"/>
        <end position="286"/>
    </location>
</feature>
<feature type="region of interest" description="Disordered" evidence="1">
    <location>
        <begin position="329"/>
        <end position="370"/>
    </location>
</feature>
<feature type="region of interest" description="Disordered" evidence="1">
    <location>
        <begin position="385"/>
        <end position="474"/>
    </location>
</feature>
<feature type="compositionally biased region" description="Basic and acidic residues" evidence="1">
    <location>
        <begin position="577"/>
        <end position="586"/>
    </location>
</feature>
<evidence type="ECO:0000313" key="3">
    <source>
        <dbReference type="Proteomes" id="UP000053144"/>
    </source>
</evidence>
<evidence type="ECO:0000313" key="2">
    <source>
        <dbReference type="EMBL" id="KOM39917.1"/>
    </source>
</evidence>
<name>A0A0L9UBI8_PHAAN</name>
<feature type="compositionally biased region" description="Polar residues" evidence="1">
    <location>
        <begin position="388"/>
        <end position="400"/>
    </location>
</feature>
<gene>
    <name evidence="2" type="ORF">LR48_Vigan04g011500</name>
</gene>
<sequence>MASPDRQLYSGQRGSHIAPSLDRSGSFRESMENPILSSLPNISRSNSSATQGDVVSFFNCVRFNLKLVAPEHKSNRQTDYKRLVSAALGIFSDESPSSSAKGKQLSSPAPEDIKRLRDSLHASFRRARDRAKMFSEALSRFNKDFQNINSKKRSRAETFSSERSSFTLSDRSVLGTSTGKVGVQSHAVTGGFEHDQLKLEERTKVVPNKRTRTSLVDVRMDVRTNSLVRPSGTVDRDKEMLRIVNSSAVQGEERTLPIGGDGWEKSKMKKKRSGIKPDGSPNTALTKPINLFQETKHGTQQRLANDTRAKLSNDSHSFRSGVSNGIVAAGKSDGVSQQTGLGIRVSTPRSDLENNSPVNDRRDRPVSSDKERVNFRGVNKTTVRDEFNSASPNSSAQMNTPIRAPRSGSGVAPKSSPGVIRAAVPNDWEPSHCMTKPPTSVGTNNRKRMASARSSSPPVVHWQRPQKSSRTARRANFVSTVSSIDDSPALDSVSDVSGNDLGLGFVRRLAGNSPQQIKLKGDSLTSATLSESEESGVAEIKPKEKGRKSAEIDQKPGQNVQKVSNFILPSRKSKLVSAEEHGDGVRRQGRTGRNFPVARSPTPMTSEKLGNVGTVKQLRSSRLGLEKSERLKCIFYCLGLTILFIKANVSEFHAAGQAVHQPGNFLIVRHMLVRNILHLVHQQIFLLGREMDMKNYWLL</sequence>
<dbReference type="OMA" id="QMNTPIR"/>
<feature type="region of interest" description="Disordered" evidence="1">
    <location>
        <begin position="521"/>
        <end position="557"/>
    </location>
</feature>
<feature type="region of interest" description="Disordered" evidence="1">
    <location>
        <begin position="1"/>
        <end position="26"/>
    </location>
</feature>
<proteinExistence type="predicted"/>
<dbReference type="Gramene" id="KOM39917">
    <property type="protein sequence ID" value="KOM39917"/>
    <property type="gene ID" value="LR48_Vigan04g011500"/>
</dbReference>
<feature type="compositionally biased region" description="Polar residues" evidence="1">
    <location>
        <begin position="347"/>
        <end position="358"/>
    </location>
</feature>
<accession>A0A0L9UBI8</accession>
<dbReference type="STRING" id="3914.A0A0L9UBI8"/>
<dbReference type="PANTHER" id="PTHR31115:SF7">
    <property type="entry name" value="PLANT_F27B13-30 PROTEIN"/>
    <property type="match status" value="1"/>
</dbReference>
<feature type="compositionally biased region" description="Basic and acidic residues" evidence="1">
    <location>
        <begin position="359"/>
        <end position="370"/>
    </location>
</feature>
<protein>
    <submittedName>
        <fullName evidence="2">Uncharacterized protein</fullName>
    </submittedName>
</protein>
<feature type="region of interest" description="Disordered" evidence="1">
    <location>
        <begin position="577"/>
        <end position="608"/>
    </location>
</feature>
<organism evidence="2 3">
    <name type="scientific">Phaseolus angularis</name>
    <name type="common">Azuki bean</name>
    <name type="synonym">Vigna angularis</name>
    <dbReference type="NCBI Taxonomy" id="3914"/>
    <lineage>
        <taxon>Eukaryota</taxon>
        <taxon>Viridiplantae</taxon>
        <taxon>Streptophyta</taxon>
        <taxon>Embryophyta</taxon>
        <taxon>Tracheophyta</taxon>
        <taxon>Spermatophyta</taxon>
        <taxon>Magnoliopsida</taxon>
        <taxon>eudicotyledons</taxon>
        <taxon>Gunneridae</taxon>
        <taxon>Pentapetalae</taxon>
        <taxon>rosids</taxon>
        <taxon>fabids</taxon>
        <taxon>Fabales</taxon>
        <taxon>Fabaceae</taxon>
        <taxon>Papilionoideae</taxon>
        <taxon>50 kb inversion clade</taxon>
        <taxon>NPAAA clade</taxon>
        <taxon>indigoferoid/millettioid clade</taxon>
        <taxon>Phaseoleae</taxon>
        <taxon>Vigna</taxon>
    </lineage>
</organism>